<evidence type="ECO:0000313" key="2">
    <source>
        <dbReference type="Proteomes" id="UP001597052"/>
    </source>
</evidence>
<dbReference type="Proteomes" id="UP001597052">
    <property type="component" value="Unassembled WGS sequence"/>
</dbReference>
<accession>A0ABD6D7D5</accession>
<gene>
    <name evidence="1" type="ORF">ACFSBW_09930</name>
</gene>
<reference evidence="1 2" key="1">
    <citation type="journal article" date="2019" name="Int. J. Syst. Evol. Microbiol.">
        <title>The Global Catalogue of Microorganisms (GCM) 10K type strain sequencing project: providing services to taxonomists for standard genome sequencing and annotation.</title>
        <authorList>
            <consortium name="The Broad Institute Genomics Platform"/>
            <consortium name="The Broad Institute Genome Sequencing Center for Infectious Disease"/>
            <person name="Wu L."/>
            <person name="Ma J."/>
        </authorList>
    </citation>
    <scope>NUCLEOTIDE SEQUENCE [LARGE SCALE GENOMIC DNA]</scope>
    <source>
        <strain evidence="1 2">CGMCC 1.10593</strain>
    </source>
</reference>
<proteinExistence type="predicted"/>
<dbReference type="RefSeq" id="WP_256395440.1">
    <property type="nucleotide sequence ID" value="NZ_JANHDJ010000002.1"/>
</dbReference>
<dbReference type="AlphaFoldDB" id="A0ABD6D7D5"/>
<dbReference type="EMBL" id="JBHUDM010000002">
    <property type="protein sequence ID" value="MFD1642189.1"/>
    <property type="molecule type" value="Genomic_DNA"/>
</dbReference>
<comment type="caution">
    <text evidence="1">The sequence shown here is derived from an EMBL/GenBank/DDBJ whole genome shotgun (WGS) entry which is preliminary data.</text>
</comment>
<evidence type="ECO:0000313" key="1">
    <source>
        <dbReference type="EMBL" id="MFD1642189.1"/>
    </source>
</evidence>
<name>A0ABD6D7D5_9EURY</name>
<protein>
    <submittedName>
        <fullName evidence="1">Uncharacterized protein</fullName>
    </submittedName>
</protein>
<sequence length="86" mass="9780">MTEIESVDTEDDYIHVRFNDPDRYETIRTPDWAENAAQSVSENAEVRTGKQKGGDEWEVQSVLIEKSVGEEKATAQAHRIVDKIES</sequence>
<keyword evidence="2" id="KW-1185">Reference proteome</keyword>
<organism evidence="1 2">
    <name type="scientific">Halohasta litorea</name>
    <dbReference type="NCBI Taxonomy" id="869891"/>
    <lineage>
        <taxon>Archaea</taxon>
        <taxon>Methanobacteriati</taxon>
        <taxon>Methanobacteriota</taxon>
        <taxon>Stenosarchaea group</taxon>
        <taxon>Halobacteria</taxon>
        <taxon>Halobacteriales</taxon>
        <taxon>Haloferacaceae</taxon>
        <taxon>Halohasta</taxon>
    </lineage>
</organism>